<sequence>MNQMVSHNAAGSQLYRQVSTRATSVTASGAQEPPPPAIAVSSAARPTPQARDAPSQAHLAAPETPRTRCVHDMLGAEDVGNVGAILQEVVKMLKNLPTGGYQGLNTSVRAAEITATPAGSFRCDKVAFHNVVTLAEHGLRVLAQVELQPSLPPDTLLATVLAGVQAIEAKVDVLMLDSAPPPPKGPTFAQAAQKVPFPLPHTKLH</sequence>
<dbReference type="AlphaFoldDB" id="A0A9P6NP28"/>
<name>A0A9P6NP28_9BASI</name>
<organism evidence="2 3">
    <name type="scientific">Cronartium quercuum f. sp. fusiforme G11</name>
    <dbReference type="NCBI Taxonomy" id="708437"/>
    <lineage>
        <taxon>Eukaryota</taxon>
        <taxon>Fungi</taxon>
        <taxon>Dikarya</taxon>
        <taxon>Basidiomycota</taxon>
        <taxon>Pucciniomycotina</taxon>
        <taxon>Pucciniomycetes</taxon>
        <taxon>Pucciniales</taxon>
        <taxon>Coleosporiaceae</taxon>
        <taxon>Cronartium</taxon>
    </lineage>
</organism>
<feature type="region of interest" description="Disordered" evidence="1">
    <location>
        <begin position="22"/>
        <end position="65"/>
    </location>
</feature>
<keyword evidence="3" id="KW-1185">Reference proteome</keyword>
<evidence type="ECO:0000256" key="1">
    <source>
        <dbReference type="SAM" id="MobiDB-lite"/>
    </source>
</evidence>
<reference evidence="2" key="1">
    <citation type="submission" date="2013-11" db="EMBL/GenBank/DDBJ databases">
        <title>Genome sequence of the fusiform rust pathogen reveals effectors for host alternation and coevolution with pine.</title>
        <authorList>
            <consortium name="DOE Joint Genome Institute"/>
            <person name="Smith K."/>
            <person name="Pendleton A."/>
            <person name="Kubisiak T."/>
            <person name="Anderson C."/>
            <person name="Salamov A."/>
            <person name="Aerts A."/>
            <person name="Riley R."/>
            <person name="Clum A."/>
            <person name="Lindquist E."/>
            <person name="Ence D."/>
            <person name="Campbell M."/>
            <person name="Kronenberg Z."/>
            <person name="Feau N."/>
            <person name="Dhillon B."/>
            <person name="Hamelin R."/>
            <person name="Burleigh J."/>
            <person name="Smith J."/>
            <person name="Yandell M."/>
            <person name="Nelson C."/>
            <person name="Grigoriev I."/>
            <person name="Davis J."/>
        </authorList>
    </citation>
    <scope>NUCLEOTIDE SEQUENCE</scope>
    <source>
        <strain evidence="2">G11</strain>
    </source>
</reference>
<accession>A0A9P6NP28</accession>
<evidence type="ECO:0000313" key="3">
    <source>
        <dbReference type="Proteomes" id="UP000886653"/>
    </source>
</evidence>
<protein>
    <submittedName>
        <fullName evidence="2">Uncharacterized protein</fullName>
    </submittedName>
</protein>
<comment type="caution">
    <text evidence="2">The sequence shown here is derived from an EMBL/GenBank/DDBJ whole genome shotgun (WGS) entry which is preliminary data.</text>
</comment>
<gene>
    <name evidence="2" type="ORF">CROQUDRAFT_91182</name>
</gene>
<dbReference type="EMBL" id="MU167245">
    <property type="protein sequence ID" value="KAG0147664.1"/>
    <property type="molecule type" value="Genomic_DNA"/>
</dbReference>
<dbReference type="Proteomes" id="UP000886653">
    <property type="component" value="Unassembled WGS sequence"/>
</dbReference>
<evidence type="ECO:0000313" key="2">
    <source>
        <dbReference type="EMBL" id="KAG0147664.1"/>
    </source>
</evidence>
<proteinExistence type="predicted"/>